<evidence type="ECO:0000313" key="3">
    <source>
        <dbReference type="Proteomes" id="UP000321034"/>
    </source>
</evidence>
<dbReference type="PANTHER" id="PTHR21310">
    <property type="entry name" value="AMINOGLYCOSIDE PHOSPHOTRANSFERASE-RELATED-RELATED"/>
    <property type="match status" value="1"/>
</dbReference>
<evidence type="ECO:0000313" key="2">
    <source>
        <dbReference type="EMBL" id="TXK11990.1"/>
    </source>
</evidence>
<feature type="domain" description="Aminoglycoside phosphotransferase" evidence="1">
    <location>
        <begin position="24"/>
        <end position="217"/>
    </location>
</feature>
<dbReference type="InterPro" id="IPR051678">
    <property type="entry name" value="AGP_Transferase"/>
</dbReference>
<gene>
    <name evidence="2" type="ORF">FVP77_00375</name>
</gene>
<dbReference type="Gene3D" id="3.90.1200.10">
    <property type="match status" value="1"/>
</dbReference>
<dbReference type="OrthoDB" id="9797603at2"/>
<protein>
    <submittedName>
        <fullName evidence="2">Phosphotransferase</fullName>
    </submittedName>
</protein>
<dbReference type="InterPro" id="IPR002575">
    <property type="entry name" value="Aminoglycoside_PTrfase"/>
</dbReference>
<dbReference type="SUPFAM" id="SSF56112">
    <property type="entry name" value="Protein kinase-like (PK-like)"/>
    <property type="match status" value="1"/>
</dbReference>
<organism evidence="2 3">
    <name type="scientific">Microbacterium hatanonis</name>
    <dbReference type="NCBI Taxonomy" id="404366"/>
    <lineage>
        <taxon>Bacteria</taxon>
        <taxon>Bacillati</taxon>
        <taxon>Actinomycetota</taxon>
        <taxon>Actinomycetes</taxon>
        <taxon>Micrococcales</taxon>
        <taxon>Microbacteriaceae</taxon>
        <taxon>Microbacterium</taxon>
    </lineage>
</organism>
<reference evidence="2 3" key="1">
    <citation type="submission" date="2019-08" db="EMBL/GenBank/DDBJ databases">
        <authorList>
            <person name="Dong K."/>
        </authorList>
    </citation>
    <scope>NUCLEOTIDE SEQUENCE [LARGE SCALE GENOMIC DNA]</scope>
    <source>
        <strain evidence="2 3">JCM14558</strain>
    </source>
</reference>
<name>A0A5C8I1P3_9MICO</name>
<dbReference type="InterPro" id="IPR011009">
    <property type="entry name" value="Kinase-like_dom_sf"/>
</dbReference>
<comment type="caution">
    <text evidence="2">The sequence shown here is derived from an EMBL/GenBank/DDBJ whole genome shotgun (WGS) entry which is preliminary data.</text>
</comment>
<proteinExistence type="predicted"/>
<dbReference type="Gene3D" id="3.30.200.20">
    <property type="entry name" value="Phosphorylase Kinase, domain 1"/>
    <property type="match status" value="1"/>
</dbReference>
<keyword evidence="2" id="KW-0808">Transferase</keyword>
<dbReference type="RefSeq" id="WP_147892741.1">
    <property type="nucleotide sequence ID" value="NZ_BAAANR010000001.1"/>
</dbReference>
<evidence type="ECO:0000259" key="1">
    <source>
        <dbReference type="Pfam" id="PF01636"/>
    </source>
</evidence>
<keyword evidence="3" id="KW-1185">Reference proteome</keyword>
<dbReference type="EMBL" id="VRSV01000001">
    <property type="protein sequence ID" value="TXK11990.1"/>
    <property type="molecule type" value="Genomic_DNA"/>
</dbReference>
<dbReference type="GO" id="GO:0016740">
    <property type="term" value="F:transferase activity"/>
    <property type="evidence" value="ECO:0007669"/>
    <property type="project" value="UniProtKB-KW"/>
</dbReference>
<dbReference type="AlphaFoldDB" id="A0A5C8I1P3"/>
<sequence>MSHSSLTLAAQVADLLGEPVESVRMLPGGTHAETALVAASGRLLVARRFPEGDDAVQREVRVLERVRPLGVLVPELVAHRVDAAGSVIVTTLVDGGPPAPGLDPEMIAREMAAVLARVHALDGVGLPAAPKPLPPGDSAIARRARIEQPDLGPAGRVMVHNDFWCGNALWRGDRLTGVVDWSDARWGPRGVDVAWCRQDLVLLGAPDAADVFLRAYEDETGILIADIHAWDLRVGAYAEPVVETWAPNYDGIGRVDVTADVLRRRLDEWNLALL</sequence>
<accession>A0A5C8I1P3</accession>
<dbReference type="Pfam" id="PF01636">
    <property type="entry name" value="APH"/>
    <property type="match status" value="1"/>
</dbReference>
<dbReference type="Proteomes" id="UP000321034">
    <property type="component" value="Unassembled WGS sequence"/>
</dbReference>